<keyword evidence="2" id="KW-1185">Reference proteome</keyword>
<evidence type="ECO:0008006" key="3">
    <source>
        <dbReference type="Google" id="ProtNLM"/>
    </source>
</evidence>
<sequence length="151" mass="16572">MRHGAAPRRCRSAPRRGYPVGRSRACGAAVPGGRAAGWRDRGRAGKVEDRGPLRVFDLLRAYVAAGLDPALFWALTLREYHAHMMGARDRIKAEQDGRAWLAWHAEALHRQEKLPSFRAFLGGGDRGPQSAADLQTMFDVMAAQWGAKPAA</sequence>
<gene>
    <name evidence="1" type="ORF">ATO3_02625</name>
</gene>
<reference evidence="1 2" key="1">
    <citation type="submission" date="2013-04" db="EMBL/GenBank/DDBJ databases">
        <title>Oceanicola sp. 22II1-22F33 Genome Sequencing.</title>
        <authorList>
            <person name="Lai Q."/>
            <person name="Li G."/>
            <person name="Shao Z."/>
        </authorList>
    </citation>
    <scope>NUCLEOTIDE SEQUENCE [LARGE SCALE GENOMIC DNA]</scope>
    <source>
        <strain evidence="1 2">22II1-22F33</strain>
    </source>
</reference>
<accession>A0A225NS08</accession>
<proteinExistence type="predicted"/>
<dbReference type="AlphaFoldDB" id="A0A225NS08"/>
<name>A0A225NS08_9RHOB</name>
<evidence type="ECO:0000313" key="1">
    <source>
        <dbReference type="EMBL" id="OWU77599.1"/>
    </source>
</evidence>
<dbReference type="EMBL" id="AQQR01000001">
    <property type="protein sequence ID" value="OWU77599.1"/>
    <property type="molecule type" value="Genomic_DNA"/>
</dbReference>
<dbReference type="Proteomes" id="UP000215377">
    <property type="component" value="Unassembled WGS sequence"/>
</dbReference>
<protein>
    <recommendedName>
        <fullName evidence="3">Phage tail assembly chaperone</fullName>
    </recommendedName>
</protein>
<evidence type="ECO:0000313" key="2">
    <source>
        <dbReference type="Proteomes" id="UP000215377"/>
    </source>
</evidence>
<comment type="caution">
    <text evidence="1">The sequence shown here is derived from an EMBL/GenBank/DDBJ whole genome shotgun (WGS) entry which is preliminary data.</text>
</comment>
<organism evidence="1 2">
    <name type="scientific">Marinibacterium profundimaris</name>
    <dbReference type="NCBI Taxonomy" id="1679460"/>
    <lineage>
        <taxon>Bacteria</taxon>
        <taxon>Pseudomonadati</taxon>
        <taxon>Pseudomonadota</taxon>
        <taxon>Alphaproteobacteria</taxon>
        <taxon>Rhodobacterales</taxon>
        <taxon>Paracoccaceae</taxon>
        <taxon>Marinibacterium</taxon>
    </lineage>
</organism>